<evidence type="ECO:0000313" key="2">
    <source>
        <dbReference type="Proteomes" id="UP000077381"/>
    </source>
</evidence>
<dbReference type="PATRIC" id="fig|1716141.3.peg.6613"/>
<keyword evidence="2" id="KW-1185">Reference proteome</keyword>
<sequence>MRALDLAEPYPLCGHVRRRSNHGLDTGRKGLPVVLVIDAEGLPLHRPRLPAHTAVHVPLEQPLLVAVVHEQHDDAEVAERLTGLTVAE</sequence>
<protein>
    <submittedName>
        <fullName evidence="1">Uncharacterized protein</fullName>
    </submittedName>
</protein>
<comment type="caution">
    <text evidence="1">The sequence shown here is derived from an EMBL/GenBank/DDBJ whole genome shotgun (WGS) entry which is preliminary data.</text>
</comment>
<accession>A0A177HIF5</accession>
<dbReference type="STRING" id="1716141.STSP_62880"/>
<dbReference type="EMBL" id="LOHS01000145">
    <property type="protein sequence ID" value="OAH10389.1"/>
    <property type="molecule type" value="Genomic_DNA"/>
</dbReference>
<name>A0A177HIF5_9ACTN</name>
<organism evidence="1 2">
    <name type="scientific">Streptomyces jeddahensis</name>
    <dbReference type="NCBI Taxonomy" id="1716141"/>
    <lineage>
        <taxon>Bacteria</taxon>
        <taxon>Bacillati</taxon>
        <taxon>Actinomycetota</taxon>
        <taxon>Actinomycetes</taxon>
        <taxon>Kitasatosporales</taxon>
        <taxon>Streptomycetaceae</taxon>
        <taxon>Streptomyces</taxon>
    </lineage>
</organism>
<dbReference type="Proteomes" id="UP000077381">
    <property type="component" value="Unassembled WGS sequence"/>
</dbReference>
<reference evidence="1 2" key="1">
    <citation type="submission" date="2015-12" db="EMBL/GenBank/DDBJ databases">
        <title>Genome sequence of Streptomyces sp. G25.</title>
        <authorList>
            <person name="Poehlein A."/>
            <person name="Roettig A."/>
            <person name="Hiessl S."/>
            <person name="Hauschild P."/>
            <person name="Schauer J."/>
            <person name="Madkour M.H."/>
            <person name="Al-Ansari A.M."/>
            <person name="Almakishah N.H."/>
            <person name="Steinbuechel A."/>
            <person name="Daniel R."/>
        </authorList>
    </citation>
    <scope>NUCLEOTIDE SEQUENCE [LARGE SCALE GENOMIC DNA]</scope>
    <source>
        <strain evidence="2">G25(2015)</strain>
    </source>
</reference>
<gene>
    <name evidence="1" type="ORF">STSP_62880</name>
</gene>
<proteinExistence type="predicted"/>
<evidence type="ECO:0000313" key="1">
    <source>
        <dbReference type="EMBL" id="OAH10389.1"/>
    </source>
</evidence>
<dbReference type="AlphaFoldDB" id="A0A177HIF5"/>